<dbReference type="Pfam" id="PF09718">
    <property type="entry name" value="Tape_meas_lam_C"/>
    <property type="match status" value="1"/>
</dbReference>
<evidence type="ECO:0000313" key="3">
    <source>
        <dbReference type="Proteomes" id="UP000254280"/>
    </source>
</evidence>
<name>A0A379B4S1_9PAST</name>
<evidence type="ECO:0000259" key="1">
    <source>
        <dbReference type="Pfam" id="PF09718"/>
    </source>
</evidence>
<gene>
    <name evidence="2" type="ORF">NCTC10699_01252</name>
</gene>
<accession>A0A379B4S1</accession>
<organism evidence="2 3">
    <name type="scientific">[Pasteurella] mairii</name>
    <dbReference type="NCBI Taxonomy" id="757"/>
    <lineage>
        <taxon>Bacteria</taxon>
        <taxon>Pseudomonadati</taxon>
        <taxon>Pseudomonadota</taxon>
        <taxon>Gammaproteobacteria</taxon>
        <taxon>Pasteurellales</taxon>
        <taxon>Pasteurellaceae</taxon>
    </lineage>
</organism>
<proteinExistence type="predicted"/>
<dbReference type="Proteomes" id="UP000254280">
    <property type="component" value="Unassembled WGS sequence"/>
</dbReference>
<dbReference type="OrthoDB" id="79849at2"/>
<keyword evidence="3" id="KW-1185">Reference proteome</keyword>
<reference evidence="2 3" key="1">
    <citation type="submission" date="2018-06" db="EMBL/GenBank/DDBJ databases">
        <authorList>
            <consortium name="Pathogen Informatics"/>
            <person name="Doyle S."/>
        </authorList>
    </citation>
    <scope>NUCLEOTIDE SEQUENCE [LARGE SCALE GENOMIC DNA]</scope>
    <source>
        <strain evidence="2 3">NCTC10699</strain>
    </source>
</reference>
<dbReference type="InterPro" id="IPR006431">
    <property type="entry name" value="Phage_tape_meas_C"/>
</dbReference>
<feature type="domain" description="Bacteriophage tail tape measure C-terminal" evidence="1">
    <location>
        <begin position="10"/>
        <end position="67"/>
    </location>
</feature>
<dbReference type="EMBL" id="UGSS01000002">
    <property type="protein sequence ID" value="SUB33625.1"/>
    <property type="molecule type" value="Genomic_DNA"/>
</dbReference>
<dbReference type="AlphaFoldDB" id="A0A379B4S1"/>
<protein>
    <submittedName>
        <fullName evidence="2">Phage-related minor tail protein</fullName>
    </submittedName>
</protein>
<sequence>MKEVKKSDPLAGLNEGFNHFKDEATNVIENVSDMTLRAFDGMTDALTRFVLTGKAGFKDFAVSVINQYVCFIMLAFEKEKSNVIFIHHLSITGSCSISYCWIFSSNPI</sequence>
<evidence type="ECO:0000313" key="2">
    <source>
        <dbReference type="EMBL" id="SUB33625.1"/>
    </source>
</evidence>